<dbReference type="SUPFAM" id="SSF56024">
    <property type="entry name" value="Phospholipase D/nuclease"/>
    <property type="match status" value="2"/>
</dbReference>
<evidence type="ECO:0000256" key="3">
    <source>
        <dbReference type="ARBA" id="ARBA00022679"/>
    </source>
</evidence>
<dbReference type="PANTHER" id="PTHR21248">
    <property type="entry name" value="CARDIOLIPIN SYNTHASE"/>
    <property type="match status" value="1"/>
</dbReference>
<protein>
    <recommendedName>
        <fullName evidence="11 12">Cardiolipin synthase</fullName>
        <shortName evidence="11">CL synthase</shortName>
        <ecNumber evidence="11 12">2.7.8.-</ecNumber>
    </recommendedName>
</protein>
<feature type="active site" evidence="11">
    <location>
        <position position="406"/>
    </location>
</feature>
<evidence type="ECO:0000256" key="9">
    <source>
        <dbReference type="ARBA" id="ARBA00023209"/>
    </source>
</evidence>
<accession>A0A4R5MN27</accession>
<comment type="function">
    <text evidence="11">Catalyzes the reversible phosphatidyl group transfer from one phosphatidylglycerol molecule to another to form cardiolipin (CL) (diphosphatidylglycerol) and glycerol.</text>
</comment>
<evidence type="ECO:0000256" key="4">
    <source>
        <dbReference type="ARBA" id="ARBA00022692"/>
    </source>
</evidence>
<dbReference type="SMART" id="SM00155">
    <property type="entry name" value="PLDc"/>
    <property type="match status" value="2"/>
</dbReference>
<dbReference type="Proteomes" id="UP000295668">
    <property type="component" value="Unassembled WGS sequence"/>
</dbReference>
<dbReference type="RefSeq" id="WP_133261653.1">
    <property type="nucleotide sequence ID" value="NZ_SJCY01000003.1"/>
</dbReference>
<name>A0A4R5MN27_9SPHI</name>
<feature type="domain" description="PLD phosphodiesterase" evidence="13">
    <location>
        <begin position="216"/>
        <end position="243"/>
    </location>
</feature>
<comment type="similarity">
    <text evidence="11">Belongs to the phospholipase D family. Cardiolipin synthase subfamily.</text>
</comment>
<evidence type="ECO:0000256" key="2">
    <source>
        <dbReference type="ARBA" id="ARBA00022516"/>
    </source>
</evidence>
<comment type="caution">
    <text evidence="14">The sequence shown here is derived from an EMBL/GenBank/DDBJ whole genome shotgun (WGS) entry which is preliminary data.</text>
</comment>
<evidence type="ECO:0000256" key="8">
    <source>
        <dbReference type="ARBA" id="ARBA00023136"/>
    </source>
</evidence>
<dbReference type="FunFam" id="3.30.870.10:FF:000014">
    <property type="entry name" value="Cardiolipin synthase"/>
    <property type="match status" value="1"/>
</dbReference>
<gene>
    <name evidence="14" type="primary">cls</name>
    <name evidence="14" type="ORF">EZJ43_05315</name>
</gene>
<dbReference type="GO" id="GO:0005886">
    <property type="term" value="C:plasma membrane"/>
    <property type="evidence" value="ECO:0007669"/>
    <property type="project" value="UniProtKB-SubCell"/>
</dbReference>
<keyword evidence="10 11" id="KW-1208">Phospholipid metabolism</keyword>
<evidence type="ECO:0000256" key="1">
    <source>
        <dbReference type="ARBA" id="ARBA00022475"/>
    </source>
</evidence>
<feature type="active site" evidence="11">
    <location>
        <position position="221"/>
    </location>
</feature>
<feature type="transmembrane region" description="Helical" evidence="11">
    <location>
        <begin position="5"/>
        <end position="26"/>
    </location>
</feature>
<evidence type="ECO:0000256" key="7">
    <source>
        <dbReference type="ARBA" id="ARBA00023098"/>
    </source>
</evidence>
<dbReference type="HAMAP" id="MF_01916">
    <property type="entry name" value="Cardiolipin_synth_Cls"/>
    <property type="match status" value="1"/>
</dbReference>
<keyword evidence="9 11" id="KW-0594">Phospholipid biosynthesis</keyword>
<dbReference type="EC" id="2.7.8.-" evidence="11 12"/>
<keyword evidence="5" id="KW-0677">Repeat</keyword>
<dbReference type="InterPro" id="IPR030874">
    <property type="entry name" value="Cardiolipin_synth_Firmi"/>
</dbReference>
<dbReference type="EMBL" id="SJCY01000003">
    <property type="protein sequence ID" value="TDG36705.1"/>
    <property type="molecule type" value="Genomic_DNA"/>
</dbReference>
<dbReference type="InterPro" id="IPR022924">
    <property type="entry name" value="Cardiolipin_synthase"/>
</dbReference>
<dbReference type="AlphaFoldDB" id="A0A4R5MN27"/>
<feature type="active site" evidence="11">
    <location>
        <position position="228"/>
    </location>
</feature>
<dbReference type="OrthoDB" id="9762009at2"/>
<comment type="catalytic activity">
    <reaction evidence="11">
        <text>2 a 1,2-diacyl-sn-glycero-3-phospho-(1'-sn-glycerol) = a cardiolipin + glycerol</text>
        <dbReference type="Rhea" id="RHEA:31451"/>
        <dbReference type="ChEBI" id="CHEBI:17754"/>
        <dbReference type="ChEBI" id="CHEBI:62237"/>
        <dbReference type="ChEBI" id="CHEBI:64716"/>
    </reaction>
</comment>
<keyword evidence="2 11" id="KW-0444">Lipid biosynthesis</keyword>
<keyword evidence="15" id="KW-1185">Reference proteome</keyword>
<evidence type="ECO:0000256" key="10">
    <source>
        <dbReference type="ARBA" id="ARBA00023264"/>
    </source>
</evidence>
<dbReference type="InterPro" id="IPR001736">
    <property type="entry name" value="PLipase_D/transphosphatidylase"/>
</dbReference>
<dbReference type="GO" id="GO:0008808">
    <property type="term" value="F:cardiolipin synthase activity"/>
    <property type="evidence" value="ECO:0007669"/>
    <property type="project" value="UniProtKB-UniRule"/>
</dbReference>
<feature type="transmembrane region" description="Helical" evidence="11">
    <location>
        <begin position="32"/>
        <end position="53"/>
    </location>
</feature>
<dbReference type="Pfam" id="PF13091">
    <property type="entry name" value="PLDc_2"/>
    <property type="match status" value="2"/>
</dbReference>
<evidence type="ECO:0000256" key="11">
    <source>
        <dbReference type="HAMAP-Rule" id="MF_01916"/>
    </source>
</evidence>
<dbReference type="Gene3D" id="3.30.870.10">
    <property type="entry name" value="Endonuclease Chain A"/>
    <property type="match status" value="2"/>
</dbReference>
<feature type="active site" evidence="11">
    <location>
        <position position="401"/>
    </location>
</feature>
<feature type="active site" evidence="11">
    <location>
        <position position="399"/>
    </location>
</feature>
<reference evidence="14 15" key="1">
    <citation type="submission" date="2019-02" db="EMBL/GenBank/DDBJ databases">
        <title>Pedobacter sp. nov., a novel speices isolated from soil of pinguins habitat in Antarcitica.</title>
        <authorList>
            <person name="He R.-H."/>
        </authorList>
    </citation>
    <scope>NUCLEOTIDE SEQUENCE [LARGE SCALE GENOMIC DNA]</scope>
    <source>
        <strain evidence="14 15">E01020</strain>
    </source>
</reference>
<evidence type="ECO:0000256" key="12">
    <source>
        <dbReference type="NCBIfam" id="TIGR04265"/>
    </source>
</evidence>
<keyword evidence="6 11" id="KW-1133">Transmembrane helix</keyword>
<dbReference type="PANTHER" id="PTHR21248:SF22">
    <property type="entry name" value="PHOSPHOLIPASE D"/>
    <property type="match status" value="1"/>
</dbReference>
<keyword evidence="1 11" id="KW-1003">Cell membrane</keyword>
<keyword evidence="3 11" id="KW-0808">Transferase</keyword>
<evidence type="ECO:0000256" key="5">
    <source>
        <dbReference type="ARBA" id="ARBA00022737"/>
    </source>
</evidence>
<feature type="active site" evidence="11">
    <location>
        <position position="223"/>
    </location>
</feature>
<evidence type="ECO:0000313" key="15">
    <source>
        <dbReference type="Proteomes" id="UP000295668"/>
    </source>
</evidence>
<dbReference type="InterPro" id="IPR025202">
    <property type="entry name" value="PLD-like_dom"/>
</dbReference>
<dbReference type="CDD" id="cd09110">
    <property type="entry name" value="PLDc_CLS_1"/>
    <property type="match status" value="1"/>
</dbReference>
<comment type="subcellular location">
    <subcellularLocation>
        <location evidence="11">Cell membrane</location>
        <topology evidence="11">Multi-pass membrane protein</topology>
    </subcellularLocation>
</comment>
<keyword evidence="8 11" id="KW-0472">Membrane</keyword>
<sequence>MNIQLYIEIFYAIILLFVCLRIIYEVDTISKIYSYLLVVIFLPIIGMVVYFAMGNNYRKNKLYSKKLTRNNDLFSRVRHHINQSSIAIIKDGKPSYLKDNPQLAYLLLHDKSPITKNNEVKLLLNGEETFPEIIRALKAAQNHIHIEYYIFEDDKIGCKIKDVLIEKAKQGISVRFIYDDFGSRSIRKRIVKELKDNGVEVYRFYKINFISLANRINYRNHRKIIVIDGETAFVGGINISERYSNPNPYQLYWRDTHIKIKGSGTANLQYIFLCDWNFCTGNQIAINESFFRTDLPTEAKVPLQIAASGPDSDSPTILYSIIQAISKAKHEVLITTPYFIPDESLINIIKIAALSGVSIKLIVPKKGDSFLVNAAACSFYSELIDAGVEIYLYTKGFIHAKTLVIDEAIAMVGTANMDIRSFELNFEVNAVIYDNNFAKEMRKAFENDLLDSIKINEKEWNERSKWKTFSEKIARLFSPLL</sequence>
<evidence type="ECO:0000256" key="6">
    <source>
        <dbReference type="ARBA" id="ARBA00022989"/>
    </source>
</evidence>
<dbReference type="NCBIfam" id="TIGR04265">
    <property type="entry name" value="bac_cardiolipin"/>
    <property type="match status" value="1"/>
</dbReference>
<evidence type="ECO:0000259" key="13">
    <source>
        <dbReference type="PROSITE" id="PS50035"/>
    </source>
</evidence>
<organism evidence="14 15">
    <name type="scientific">Pedobacter changchengzhani</name>
    <dbReference type="NCBI Taxonomy" id="2529274"/>
    <lineage>
        <taxon>Bacteria</taxon>
        <taxon>Pseudomonadati</taxon>
        <taxon>Bacteroidota</taxon>
        <taxon>Sphingobacteriia</taxon>
        <taxon>Sphingobacteriales</taxon>
        <taxon>Sphingobacteriaceae</taxon>
        <taxon>Pedobacter</taxon>
    </lineage>
</organism>
<keyword evidence="4 11" id="KW-0812">Transmembrane</keyword>
<evidence type="ECO:0000313" key="14">
    <source>
        <dbReference type="EMBL" id="TDG36705.1"/>
    </source>
</evidence>
<dbReference type="CDD" id="cd09112">
    <property type="entry name" value="PLDc_CLS_2"/>
    <property type="match status" value="1"/>
</dbReference>
<proteinExistence type="inferred from homology"/>
<keyword evidence="7 11" id="KW-0443">Lipid metabolism</keyword>
<dbReference type="GO" id="GO:0032049">
    <property type="term" value="P:cardiolipin biosynthetic process"/>
    <property type="evidence" value="ECO:0007669"/>
    <property type="project" value="UniProtKB-UniRule"/>
</dbReference>
<dbReference type="PROSITE" id="PS50035">
    <property type="entry name" value="PLD"/>
    <property type="match status" value="2"/>
</dbReference>
<feature type="domain" description="PLD phosphodiesterase" evidence="13">
    <location>
        <begin position="394"/>
        <end position="421"/>
    </location>
</feature>